<keyword evidence="1" id="KW-0812">Transmembrane</keyword>
<accession>A0ABS8WAX6</accession>
<feature type="transmembrane region" description="Helical" evidence="1">
    <location>
        <begin position="12"/>
        <end position="32"/>
    </location>
</feature>
<name>A0ABS8WAX6_9GAMM</name>
<dbReference type="Proteomes" id="UP001201273">
    <property type="component" value="Unassembled WGS sequence"/>
</dbReference>
<keyword evidence="1" id="KW-0472">Membrane</keyword>
<evidence type="ECO:0000313" key="3">
    <source>
        <dbReference type="Proteomes" id="UP001201273"/>
    </source>
</evidence>
<dbReference type="RefSeq" id="WP_233052906.1">
    <property type="nucleotide sequence ID" value="NZ_JAIMJA010000010.1"/>
</dbReference>
<evidence type="ECO:0008006" key="4">
    <source>
        <dbReference type="Google" id="ProtNLM"/>
    </source>
</evidence>
<dbReference type="EMBL" id="JAIMJA010000010">
    <property type="protein sequence ID" value="MCE2595425.1"/>
    <property type="molecule type" value="Genomic_DNA"/>
</dbReference>
<keyword evidence="1" id="KW-1133">Transmembrane helix</keyword>
<proteinExistence type="predicted"/>
<gene>
    <name evidence="2" type="ORF">K6Y31_11415</name>
</gene>
<reference evidence="2 3" key="1">
    <citation type="journal article" date="2022" name="Environ. Microbiol. Rep.">
        <title>Eco-phylogenetic analyses reveal divergent evolution of vitamin B12 metabolism in the marine bacterial family 'Psychromonadaceae'.</title>
        <authorList>
            <person name="Jin X."/>
            <person name="Yang Y."/>
            <person name="Cao H."/>
            <person name="Gao B."/>
            <person name="Zhao Z."/>
        </authorList>
    </citation>
    <scope>NUCLEOTIDE SEQUENCE [LARGE SCALE GENOMIC DNA]</scope>
    <source>
        <strain evidence="2 3">MKS20</strain>
    </source>
</reference>
<comment type="caution">
    <text evidence="2">The sequence shown here is derived from an EMBL/GenBank/DDBJ whole genome shotgun (WGS) entry which is preliminary data.</text>
</comment>
<protein>
    <recommendedName>
        <fullName evidence="4">Prepilin-type N-terminal cleavage/methylation domain-containing protein</fullName>
    </recommendedName>
</protein>
<evidence type="ECO:0000256" key="1">
    <source>
        <dbReference type="SAM" id="Phobius"/>
    </source>
</evidence>
<evidence type="ECO:0000313" key="2">
    <source>
        <dbReference type="EMBL" id="MCE2595425.1"/>
    </source>
</evidence>
<organism evidence="2 3">
    <name type="scientific">Motilimonas cestriensis</name>
    <dbReference type="NCBI Taxonomy" id="2742685"/>
    <lineage>
        <taxon>Bacteria</taxon>
        <taxon>Pseudomonadati</taxon>
        <taxon>Pseudomonadota</taxon>
        <taxon>Gammaproteobacteria</taxon>
        <taxon>Alteromonadales</taxon>
        <taxon>Alteromonadales genera incertae sedis</taxon>
        <taxon>Motilimonas</taxon>
    </lineage>
</organism>
<keyword evidence="3" id="KW-1185">Reference proteome</keyword>
<sequence length="134" mass="14583">MKLTAQQQGFSLFEVLIATVVAVTALLGLALLEIKMLQSAQSSFQYTVSTIRANNLVDSIWLDLCNAQTNPARYTEIVNGWQQALPAGYSVTKDKPGASFALSTAIELTWQDSKIAEADNNKLTLLANFPDVCN</sequence>